<dbReference type="PROSITE" id="PS50263">
    <property type="entry name" value="CN_HYDROLASE"/>
    <property type="match status" value="1"/>
</dbReference>
<feature type="domain" description="CN hydrolase" evidence="3">
    <location>
        <begin position="2"/>
        <end position="244"/>
    </location>
</feature>
<gene>
    <name evidence="4" type="ORF">MMF93_03080</name>
</gene>
<evidence type="ECO:0000259" key="3">
    <source>
        <dbReference type="PROSITE" id="PS50263"/>
    </source>
</evidence>
<dbReference type="PANTHER" id="PTHR43674">
    <property type="entry name" value="NITRILASE C965.09-RELATED"/>
    <property type="match status" value="1"/>
</dbReference>
<dbReference type="InterPro" id="IPR050345">
    <property type="entry name" value="Aliph_Amidase/BUP"/>
</dbReference>
<sequence>MTRVVCRTLAPRLGDPAANQRAVVEAIAAESAAGADLLVLPELATSGYCFASREEAGACAVAADGPELAQWCAAVHGRTVVVCGFPERGGDGRLYNSAALLDAGGVRAVHRKAHLWDRETLFFTPGESPPPVVDTAHGAVAVLICYDLEFPEYTRRAARDGADLLAVPVNWPLVSRPPGERPPEVVIAQAAARVNRVVVACCDRSGTERGQAWTEGSTIVGADGWVLSCDAREGRGAVSAVVDPAVCRDKQLTRHNDLFADLRPALYGS</sequence>
<protein>
    <submittedName>
        <fullName evidence="4">Hydrolase</fullName>
    </submittedName>
</protein>
<dbReference type="RefSeq" id="WP_242749321.1">
    <property type="nucleotide sequence ID" value="NZ_CP093846.1"/>
</dbReference>
<dbReference type="GO" id="GO:0016787">
    <property type="term" value="F:hydrolase activity"/>
    <property type="evidence" value="ECO:0007669"/>
    <property type="project" value="UniProtKB-KW"/>
</dbReference>
<dbReference type="SUPFAM" id="SSF56317">
    <property type="entry name" value="Carbon-nitrogen hydrolase"/>
    <property type="match status" value="1"/>
</dbReference>
<evidence type="ECO:0000256" key="1">
    <source>
        <dbReference type="ARBA" id="ARBA00010613"/>
    </source>
</evidence>
<organism evidence="4 5">
    <name type="scientific">Streptomyces tubbatahanensis</name>
    <dbReference type="NCBI Taxonomy" id="2923272"/>
    <lineage>
        <taxon>Bacteria</taxon>
        <taxon>Bacillati</taxon>
        <taxon>Actinomycetota</taxon>
        <taxon>Actinomycetes</taxon>
        <taxon>Kitasatosporales</taxon>
        <taxon>Streptomycetaceae</taxon>
        <taxon>Streptomyces</taxon>
    </lineage>
</organism>
<keyword evidence="2 4" id="KW-0378">Hydrolase</keyword>
<keyword evidence="5" id="KW-1185">Reference proteome</keyword>
<dbReference type="EMBL" id="CP093846">
    <property type="protein sequence ID" value="UNS95573.1"/>
    <property type="molecule type" value="Genomic_DNA"/>
</dbReference>
<dbReference type="InterPro" id="IPR003010">
    <property type="entry name" value="C-N_Hydrolase"/>
</dbReference>
<dbReference type="InterPro" id="IPR036526">
    <property type="entry name" value="C-N_Hydrolase_sf"/>
</dbReference>
<accession>A0ABY3XMC7</accession>
<evidence type="ECO:0000313" key="4">
    <source>
        <dbReference type="EMBL" id="UNS95573.1"/>
    </source>
</evidence>
<dbReference type="Gene3D" id="3.60.110.10">
    <property type="entry name" value="Carbon-nitrogen hydrolase"/>
    <property type="match status" value="1"/>
</dbReference>
<reference evidence="4 5" key="1">
    <citation type="journal article" date="2023" name="Microbiol. Spectr.">
        <title>Synergy between Genome Mining, Metabolomics, and Bioinformatics Uncovers Antibacterial Chlorinated Carbazole Alkaloids and Their Biosynthetic Gene Cluster from Streptomyces tubbatahanensis sp. nov., a Novel Actinomycete Isolated from Sulu Sea, Philippines.</title>
        <authorList>
            <person name="Tenebro C.P."/>
            <person name="Trono D.J.V.L."/>
            <person name="Balida L.A.P."/>
            <person name="Bayog L.K.A."/>
            <person name="Bruna J.R."/>
            <person name="Sabido E.M."/>
            <person name="Caspe D.P.C."/>
            <person name="de Los Santos E.L.C."/>
            <person name="Saludes J.P."/>
            <person name="Dalisay D.S."/>
        </authorList>
    </citation>
    <scope>NUCLEOTIDE SEQUENCE [LARGE SCALE GENOMIC DNA]</scope>
    <source>
        <strain evidence="4 5">DSD3025</strain>
    </source>
</reference>
<dbReference type="InterPro" id="IPR001110">
    <property type="entry name" value="UPF0012_CS"/>
</dbReference>
<dbReference type="PROSITE" id="PS01227">
    <property type="entry name" value="UPF0012"/>
    <property type="match status" value="1"/>
</dbReference>
<dbReference type="PANTHER" id="PTHR43674:SF2">
    <property type="entry name" value="BETA-UREIDOPROPIONASE"/>
    <property type="match status" value="1"/>
</dbReference>
<name>A0ABY3XMC7_9ACTN</name>
<evidence type="ECO:0000313" key="5">
    <source>
        <dbReference type="Proteomes" id="UP001202244"/>
    </source>
</evidence>
<proteinExistence type="inferred from homology"/>
<comment type="similarity">
    <text evidence="1">Belongs to the carbon-nitrogen hydrolase superfamily. NIT1/NIT2 family.</text>
</comment>
<evidence type="ECO:0000256" key="2">
    <source>
        <dbReference type="ARBA" id="ARBA00022801"/>
    </source>
</evidence>
<dbReference type="Pfam" id="PF00795">
    <property type="entry name" value="CN_hydrolase"/>
    <property type="match status" value="1"/>
</dbReference>
<dbReference type="Proteomes" id="UP001202244">
    <property type="component" value="Chromosome"/>
</dbReference>